<keyword evidence="3" id="KW-1185">Reference proteome</keyword>
<dbReference type="AlphaFoldDB" id="A0A1N7RIU6"/>
<name>A0A1N7RIU6_9BURK</name>
<accession>A0A1N7RIU6</accession>
<keyword evidence="1" id="KW-0472">Membrane</keyword>
<keyword evidence="1" id="KW-1133">Transmembrane helix</keyword>
<proteinExistence type="predicted"/>
<keyword evidence="1" id="KW-0812">Transmembrane</keyword>
<protein>
    <submittedName>
        <fullName evidence="2">Uncharacterized protein</fullName>
    </submittedName>
</protein>
<comment type="caution">
    <text evidence="2">The sequence shown here is derived from an EMBL/GenBank/DDBJ whole genome shotgun (WGS) entry which is preliminary data.</text>
</comment>
<gene>
    <name evidence="2" type="ORF">BN2476_10032</name>
</gene>
<feature type="transmembrane region" description="Helical" evidence="1">
    <location>
        <begin position="32"/>
        <end position="55"/>
    </location>
</feature>
<dbReference type="EMBL" id="CYGY02000001">
    <property type="protein sequence ID" value="SIT34974.1"/>
    <property type="molecule type" value="Genomic_DNA"/>
</dbReference>
<evidence type="ECO:0000313" key="2">
    <source>
        <dbReference type="EMBL" id="SIT34974.1"/>
    </source>
</evidence>
<organism evidence="2 3">
    <name type="scientific">Paraburkholderia piptadeniae</name>
    <dbReference type="NCBI Taxonomy" id="1701573"/>
    <lineage>
        <taxon>Bacteria</taxon>
        <taxon>Pseudomonadati</taxon>
        <taxon>Pseudomonadota</taxon>
        <taxon>Betaproteobacteria</taxon>
        <taxon>Burkholderiales</taxon>
        <taxon>Burkholderiaceae</taxon>
        <taxon>Paraburkholderia</taxon>
    </lineage>
</organism>
<evidence type="ECO:0000313" key="3">
    <source>
        <dbReference type="Proteomes" id="UP000195569"/>
    </source>
</evidence>
<dbReference type="Proteomes" id="UP000195569">
    <property type="component" value="Unassembled WGS sequence"/>
</dbReference>
<reference evidence="2" key="1">
    <citation type="submission" date="2016-12" db="EMBL/GenBank/DDBJ databases">
        <authorList>
            <person name="Moulin L."/>
        </authorList>
    </citation>
    <scope>NUCLEOTIDE SEQUENCE [LARGE SCALE GENOMIC DNA]</scope>
    <source>
        <strain evidence="2">STM 7183</strain>
    </source>
</reference>
<evidence type="ECO:0000256" key="1">
    <source>
        <dbReference type="SAM" id="Phobius"/>
    </source>
</evidence>
<sequence length="68" mass="7521">MSLEREVLTDRTEARQECLGALRNPETAYPTLAFPCGLMTVFGPVVHPGAGLVAFTRRANPHQRRTVL</sequence>